<keyword evidence="1" id="KW-0145">Chemotaxis</keyword>
<dbReference type="EMBL" id="JBHSZQ010000049">
    <property type="protein sequence ID" value="MFC7127152.1"/>
    <property type="molecule type" value="Genomic_DNA"/>
</dbReference>
<proteinExistence type="predicted"/>
<dbReference type="PANTHER" id="PTHR42201:SF1">
    <property type="entry name" value="TAXIS PROTEIN"/>
    <property type="match status" value="1"/>
</dbReference>
<gene>
    <name evidence="2" type="ORF">ACFQJ7_14170</name>
</gene>
<sequence>MSSVLADFVAHFTSETADWDDPTEGRILLSESQLVLAKDEEQKEVIGLDQVFDINTETTPKFVEPMPGRPVTVAYQSGNNRVTAVVSADKTTSKKFETVLFKGLLSGTYMVLKHPAKVGGRVMDTEFQGGIMGLSTNAVTFEIDEGPVTIPLDSVVDFSREQRTVNGENRPVLVVSHMDNGEALETVAASDSSRILSILGRYFRGTYEELLASLQQISLSNAETEALTTIYSTGDMDVSLPSVLGMDPKKVKRVLHSLHDNGLIEAGENGPVLTAKGQIVVNEYLERVNE</sequence>
<dbReference type="RefSeq" id="WP_267636715.1">
    <property type="nucleotide sequence ID" value="NZ_JAODIY010000005.1"/>
</dbReference>
<reference evidence="2 3" key="1">
    <citation type="journal article" date="2014" name="Int. J. Syst. Evol. Microbiol.">
        <title>Complete genome sequence of Corynebacterium casei LMG S-19264T (=DSM 44701T), isolated from a smear-ripened cheese.</title>
        <authorList>
            <consortium name="US DOE Joint Genome Institute (JGI-PGF)"/>
            <person name="Walter F."/>
            <person name="Albersmeier A."/>
            <person name="Kalinowski J."/>
            <person name="Ruckert C."/>
        </authorList>
    </citation>
    <scope>NUCLEOTIDE SEQUENCE [LARGE SCALE GENOMIC DNA]</scope>
    <source>
        <strain evidence="2 3">CGMCC 4.7215</strain>
    </source>
</reference>
<dbReference type="AlphaFoldDB" id="A0ABD5XB56"/>
<accession>A0ABD5XB56</accession>
<comment type="function">
    <text evidence="1">Involved in taxis signal transduction.</text>
</comment>
<dbReference type="InterPro" id="IPR007381">
    <property type="entry name" value="CheF1/F2"/>
</dbReference>
<evidence type="ECO:0000313" key="2">
    <source>
        <dbReference type="EMBL" id="MFC7127152.1"/>
    </source>
</evidence>
<dbReference type="PANTHER" id="PTHR42201">
    <property type="entry name" value="TAXIS PROTEIN"/>
    <property type="match status" value="1"/>
</dbReference>
<evidence type="ECO:0000256" key="1">
    <source>
        <dbReference type="PIRNR" id="PIRNR026802"/>
    </source>
</evidence>
<comment type="caution">
    <text evidence="2">The sequence shown here is derived from an EMBL/GenBank/DDBJ whole genome shotgun (WGS) entry which is preliminary data.</text>
</comment>
<protein>
    <recommendedName>
        <fullName evidence="1">Taxis protein CheF</fullName>
    </recommendedName>
</protein>
<dbReference type="Proteomes" id="UP001596414">
    <property type="component" value="Unassembled WGS sequence"/>
</dbReference>
<dbReference type="GO" id="GO:0006935">
    <property type="term" value="P:chemotaxis"/>
    <property type="evidence" value="ECO:0007669"/>
    <property type="project" value="UniProtKB-UniRule"/>
</dbReference>
<evidence type="ECO:0000313" key="3">
    <source>
        <dbReference type="Proteomes" id="UP001596414"/>
    </source>
</evidence>
<dbReference type="Pfam" id="PF04283">
    <property type="entry name" value="CheF-arch"/>
    <property type="match status" value="1"/>
</dbReference>
<organism evidence="2 3">
    <name type="scientific">Halovenus rubra</name>
    <dbReference type="NCBI Taxonomy" id="869890"/>
    <lineage>
        <taxon>Archaea</taxon>
        <taxon>Methanobacteriati</taxon>
        <taxon>Methanobacteriota</taxon>
        <taxon>Stenosarchaea group</taxon>
        <taxon>Halobacteria</taxon>
        <taxon>Halobacteriales</taxon>
        <taxon>Haloarculaceae</taxon>
        <taxon>Halovenus</taxon>
    </lineage>
</organism>
<name>A0ABD5XB56_9EURY</name>
<dbReference type="PIRSF" id="PIRSF026802">
    <property type="entry name" value="UCP026802"/>
    <property type="match status" value="1"/>
</dbReference>
<comment type="subunit">
    <text evidence="1">Interacts with chemotaxis (Che) proteins as well as flagella accessory (Fla) proteins.</text>
</comment>